<gene>
    <name evidence="2" type="ORF">IM725_19460</name>
</gene>
<name>A0ABR9SKA2_9BURK</name>
<evidence type="ECO:0008006" key="4">
    <source>
        <dbReference type="Google" id="ProtNLM"/>
    </source>
</evidence>
<reference evidence="2 3" key="1">
    <citation type="submission" date="2020-10" db="EMBL/GenBank/DDBJ databases">
        <title>Draft genome of Ramlibacter aquaticus LMG 30558.</title>
        <authorList>
            <person name="Props R."/>
        </authorList>
    </citation>
    <scope>NUCLEOTIDE SEQUENCE [LARGE SCALE GENOMIC DNA]</scope>
    <source>
        <strain evidence="2 3">LMG 30558</strain>
    </source>
</reference>
<feature type="region of interest" description="Disordered" evidence="1">
    <location>
        <begin position="54"/>
        <end position="74"/>
    </location>
</feature>
<sequence>MFERYVQEGRAISFNLPYPAGFQEIIELARAGRTPGLSCGLGSTAHSIATWIAQDARDQGKPQPGKKGLTSAER</sequence>
<protein>
    <recommendedName>
        <fullName evidence="4">Transposase</fullName>
    </recommendedName>
</protein>
<comment type="caution">
    <text evidence="2">The sequence shown here is derived from an EMBL/GenBank/DDBJ whole genome shotgun (WGS) entry which is preliminary data.</text>
</comment>
<dbReference type="RefSeq" id="WP_193782298.1">
    <property type="nucleotide sequence ID" value="NZ_JADDOJ010000132.1"/>
</dbReference>
<evidence type="ECO:0000313" key="2">
    <source>
        <dbReference type="EMBL" id="MBE7942753.1"/>
    </source>
</evidence>
<dbReference type="EMBL" id="JADDOJ010000132">
    <property type="protein sequence ID" value="MBE7942753.1"/>
    <property type="molecule type" value="Genomic_DNA"/>
</dbReference>
<evidence type="ECO:0000313" key="3">
    <source>
        <dbReference type="Proteomes" id="UP000715965"/>
    </source>
</evidence>
<accession>A0ABR9SKA2</accession>
<dbReference type="Proteomes" id="UP000715965">
    <property type="component" value="Unassembled WGS sequence"/>
</dbReference>
<organism evidence="2 3">
    <name type="scientific">Ramlibacter aquaticus</name>
    <dbReference type="NCBI Taxonomy" id="2780094"/>
    <lineage>
        <taxon>Bacteria</taxon>
        <taxon>Pseudomonadati</taxon>
        <taxon>Pseudomonadota</taxon>
        <taxon>Betaproteobacteria</taxon>
        <taxon>Burkholderiales</taxon>
        <taxon>Comamonadaceae</taxon>
        <taxon>Ramlibacter</taxon>
    </lineage>
</organism>
<evidence type="ECO:0000256" key="1">
    <source>
        <dbReference type="SAM" id="MobiDB-lite"/>
    </source>
</evidence>
<proteinExistence type="predicted"/>
<keyword evidence="3" id="KW-1185">Reference proteome</keyword>